<dbReference type="Proteomes" id="UP000326837">
    <property type="component" value="Chromosome"/>
</dbReference>
<keyword evidence="5" id="KW-0804">Transcription</keyword>
<evidence type="ECO:0000256" key="2">
    <source>
        <dbReference type="ARBA" id="ARBA00023015"/>
    </source>
</evidence>
<gene>
    <name evidence="9" type="ORF">PLANPX_2474</name>
</gene>
<dbReference type="InterPro" id="IPR013325">
    <property type="entry name" value="RNA_pol_sigma_r2"/>
</dbReference>
<dbReference type="Gene3D" id="1.10.1740.10">
    <property type="match status" value="1"/>
</dbReference>
<evidence type="ECO:0000256" key="4">
    <source>
        <dbReference type="ARBA" id="ARBA00023125"/>
    </source>
</evidence>
<dbReference type="InterPro" id="IPR007627">
    <property type="entry name" value="RNA_pol_sigma70_r2"/>
</dbReference>
<accession>A0A5K7XAC4</accession>
<dbReference type="KEGG" id="lpav:PLANPX_2474"/>
<evidence type="ECO:0000256" key="3">
    <source>
        <dbReference type="ARBA" id="ARBA00023082"/>
    </source>
</evidence>
<feature type="compositionally biased region" description="Basic residues" evidence="6">
    <location>
        <begin position="181"/>
        <end position="190"/>
    </location>
</feature>
<evidence type="ECO:0000256" key="1">
    <source>
        <dbReference type="ARBA" id="ARBA00010641"/>
    </source>
</evidence>
<dbReference type="InterPro" id="IPR039425">
    <property type="entry name" value="RNA_pol_sigma-70-like"/>
</dbReference>
<dbReference type="InterPro" id="IPR013324">
    <property type="entry name" value="RNA_pol_sigma_r3/r4-like"/>
</dbReference>
<comment type="similarity">
    <text evidence="1">Belongs to the sigma-70 factor family. ECF subfamily.</text>
</comment>
<keyword evidence="2" id="KW-0805">Transcription regulation</keyword>
<dbReference type="SUPFAM" id="SSF88946">
    <property type="entry name" value="Sigma2 domain of RNA polymerase sigma factors"/>
    <property type="match status" value="1"/>
</dbReference>
<dbReference type="EMBL" id="AP021861">
    <property type="protein sequence ID" value="BBO32862.1"/>
    <property type="molecule type" value="Genomic_DNA"/>
</dbReference>
<dbReference type="NCBIfam" id="TIGR02937">
    <property type="entry name" value="sigma70-ECF"/>
    <property type="match status" value="1"/>
</dbReference>
<dbReference type="PANTHER" id="PTHR43133">
    <property type="entry name" value="RNA POLYMERASE ECF-TYPE SIGMA FACTO"/>
    <property type="match status" value="1"/>
</dbReference>
<evidence type="ECO:0000259" key="7">
    <source>
        <dbReference type="Pfam" id="PF04542"/>
    </source>
</evidence>
<evidence type="ECO:0000313" key="9">
    <source>
        <dbReference type="EMBL" id="BBO32862.1"/>
    </source>
</evidence>
<feature type="domain" description="RNA polymerase sigma-70 region 2" evidence="7">
    <location>
        <begin position="30"/>
        <end position="93"/>
    </location>
</feature>
<name>A0A5K7XAC4_9BACT</name>
<dbReference type="Pfam" id="PF04542">
    <property type="entry name" value="Sigma70_r2"/>
    <property type="match status" value="1"/>
</dbReference>
<organism evidence="9 10">
    <name type="scientific">Lacipirellula parvula</name>
    <dbReference type="NCBI Taxonomy" id="2650471"/>
    <lineage>
        <taxon>Bacteria</taxon>
        <taxon>Pseudomonadati</taxon>
        <taxon>Planctomycetota</taxon>
        <taxon>Planctomycetia</taxon>
        <taxon>Pirellulales</taxon>
        <taxon>Lacipirellulaceae</taxon>
        <taxon>Lacipirellula</taxon>
    </lineage>
</organism>
<reference evidence="10" key="1">
    <citation type="submission" date="2019-10" db="EMBL/GenBank/DDBJ databases">
        <title>Lacipirellula parvula gen. nov., sp. nov., representing a lineage of planctomycetes widespread in freshwater anoxic habitats, and description of the family Lacipirellulaceae.</title>
        <authorList>
            <person name="Dedysh S.N."/>
            <person name="Kulichevskaya I.S."/>
            <person name="Beletsky A.V."/>
            <person name="Rakitin A.L."/>
            <person name="Mardanov A.V."/>
            <person name="Ivanova A.A."/>
            <person name="Saltykova V.X."/>
            <person name="Rijpstra W.I.C."/>
            <person name="Sinninghe Damste J.S."/>
            <person name="Ravin N.V."/>
        </authorList>
    </citation>
    <scope>NUCLEOTIDE SEQUENCE [LARGE SCALE GENOMIC DNA]</scope>
    <source>
        <strain evidence="10">PX69</strain>
    </source>
</reference>
<dbReference type="CDD" id="cd06171">
    <property type="entry name" value="Sigma70_r4"/>
    <property type="match status" value="1"/>
</dbReference>
<feature type="region of interest" description="Disordered" evidence="6">
    <location>
        <begin position="181"/>
        <end position="203"/>
    </location>
</feature>
<dbReference type="Pfam" id="PF08281">
    <property type="entry name" value="Sigma70_r4_2"/>
    <property type="match status" value="1"/>
</dbReference>
<evidence type="ECO:0000259" key="8">
    <source>
        <dbReference type="Pfam" id="PF08281"/>
    </source>
</evidence>
<dbReference type="InterPro" id="IPR036388">
    <property type="entry name" value="WH-like_DNA-bd_sf"/>
</dbReference>
<proteinExistence type="inferred from homology"/>
<dbReference type="InterPro" id="IPR014284">
    <property type="entry name" value="RNA_pol_sigma-70_dom"/>
</dbReference>
<evidence type="ECO:0008006" key="11">
    <source>
        <dbReference type="Google" id="ProtNLM"/>
    </source>
</evidence>
<protein>
    <recommendedName>
        <fullName evidence="11">RNA polymerase ECF-type sigma factor</fullName>
    </recommendedName>
</protein>
<evidence type="ECO:0000256" key="6">
    <source>
        <dbReference type="SAM" id="MobiDB-lite"/>
    </source>
</evidence>
<dbReference type="Gene3D" id="1.10.10.10">
    <property type="entry name" value="Winged helix-like DNA-binding domain superfamily/Winged helix DNA-binding domain"/>
    <property type="match status" value="1"/>
</dbReference>
<keyword evidence="4" id="KW-0238">DNA-binding</keyword>
<dbReference type="AlphaFoldDB" id="A0A5K7XAC4"/>
<sequence>MTLPNDATAEISGGVPDMTDPVIFAAHFQDAYRRLTLVAAGVTGERQAAEDIVQEAAIVAFEKVEQFQPGSKFSAWMAEIVRRCALNYRRKVQHRRTYAADPAIIAEVQGDATVDKRSPIARNGGELVPDQTAFDDEVSSALQTLSVEARSCLMLRVIENLTYAEISELLGIPEGTAMSHVHRSKSALRKHLSESPKMTRQQR</sequence>
<dbReference type="GO" id="GO:0006352">
    <property type="term" value="P:DNA-templated transcription initiation"/>
    <property type="evidence" value="ECO:0007669"/>
    <property type="project" value="InterPro"/>
</dbReference>
<keyword evidence="3" id="KW-0731">Sigma factor</keyword>
<dbReference type="GO" id="GO:0003677">
    <property type="term" value="F:DNA binding"/>
    <property type="evidence" value="ECO:0007669"/>
    <property type="project" value="UniProtKB-KW"/>
</dbReference>
<dbReference type="SUPFAM" id="SSF88659">
    <property type="entry name" value="Sigma3 and sigma4 domains of RNA polymerase sigma factors"/>
    <property type="match status" value="1"/>
</dbReference>
<feature type="domain" description="RNA polymerase sigma factor 70 region 4 type 2" evidence="8">
    <location>
        <begin position="137"/>
        <end position="188"/>
    </location>
</feature>
<evidence type="ECO:0000256" key="5">
    <source>
        <dbReference type="ARBA" id="ARBA00023163"/>
    </source>
</evidence>
<dbReference type="InterPro" id="IPR013249">
    <property type="entry name" value="RNA_pol_sigma70_r4_t2"/>
</dbReference>
<dbReference type="GO" id="GO:0016987">
    <property type="term" value="F:sigma factor activity"/>
    <property type="evidence" value="ECO:0007669"/>
    <property type="project" value="UniProtKB-KW"/>
</dbReference>
<evidence type="ECO:0000313" key="10">
    <source>
        <dbReference type="Proteomes" id="UP000326837"/>
    </source>
</evidence>
<dbReference type="PANTHER" id="PTHR43133:SF8">
    <property type="entry name" value="RNA POLYMERASE SIGMA FACTOR HI_1459-RELATED"/>
    <property type="match status" value="1"/>
</dbReference>
<keyword evidence="10" id="KW-1185">Reference proteome</keyword>